<keyword evidence="5" id="KW-0479">Metal-binding</keyword>
<dbReference type="InterPro" id="IPR000836">
    <property type="entry name" value="PRTase_dom"/>
</dbReference>
<evidence type="ECO:0000256" key="5">
    <source>
        <dbReference type="ARBA" id="ARBA00022723"/>
    </source>
</evidence>
<keyword evidence="10" id="KW-0460">Magnesium</keyword>
<comment type="pathway">
    <text evidence="1">Metabolic intermediate biosynthesis; 5-phospho-alpha-D-ribose 1-diphosphate biosynthesis; 5-phospho-alpha-D-ribose 1-diphosphate from D-ribose 5-phosphate (route I): step 1/1.</text>
</comment>
<dbReference type="NCBIfam" id="NF002320">
    <property type="entry name" value="PRK01259.1"/>
    <property type="match status" value="1"/>
</dbReference>
<evidence type="ECO:0000256" key="6">
    <source>
        <dbReference type="ARBA" id="ARBA00022727"/>
    </source>
</evidence>
<evidence type="ECO:0000313" key="13">
    <source>
        <dbReference type="EMBL" id="EPZ34485.1"/>
    </source>
</evidence>
<dbReference type="AlphaFoldDB" id="A0A075AW53"/>
<reference evidence="16" key="2">
    <citation type="journal article" date="2018" name="Nat. Microbiol.">
        <title>Leveraging single-cell genomics to expand the fungal tree of life.</title>
        <authorList>
            <person name="Ahrendt S.R."/>
            <person name="Quandt C.A."/>
            <person name="Ciobanu D."/>
            <person name="Clum A."/>
            <person name="Salamov A."/>
            <person name="Andreopoulos B."/>
            <person name="Cheng J.F."/>
            <person name="Woyke T."/>
            <person name="Pelin A."/>
            <person name="Henrissat B."/>
            <person name="Reynolds N.K."/>
            <person name="Benny G.L."/>
            <person name="Smith M.E."/>
            <person name="James T.Y."/>
            <person name="Grigoriev I.V."/>
        </authorList>
    </citation>
    <scope>NUCLEOTIDE SEQUENCE [LARGE SCALE GENOMIC DNA]</scope>
    <source>
        <strain evidence="16">CSF55</strain>
    </source>
</reference>
<dbReference type="Pfam" id="PF13793">
    <property type="entry name" value="Pribosyltran_N"/>
    <property type="match status" value="1"/>
</dbReference>
<keyword evidence="7" id="KW-0547">Nucleotide-binding</keyword>
<dbReference type="GO" id="GO:0000287">
    <property type="term" value="F:magnesium ion binding"/>
    <property type="evidence" value="ECO:0007669"/>
    <property type="project" value="InterPro"/>
</dbReference>
<reference evidence="13 15" key="1">
    <citation type="journal article" date="2013" name="Curr. Biol.">
        <title>Shared signatures of parasitism and phylogenomics unite Cryptomycota and microsporidia.</title>
        <authorList>
            <person name="James T.Y."/>
            <person name="Pelin A."/>
            <person name="Bonen L."/>
            <person name="Ahrendt S."/>
            <person name="Sain D."/>
            <person name="Corradi N."/>
            <person name="Stajich J.E."/>
        </authorList>
    </citation>
    <scope>NUCLEOTIDE SEQUENCE [LARGE SCALE GENOMIC DNA]</scope>
    <source>
        <strain evidence="13">CSF55</strain>
        <strain evidence="13">CSF55</strain>
    </source>
</reference>
<keyword evidence="15" id="KW-1185">Reference proteome</keyword>
<name>A0A075AW53_ROZAC</name>
<dbReference type="PANTHER" id="PTHR10210">
    <property type="entry name" value="RIBOSE-PHOSPHATE DIPHOSPHOKINASE FAMILY MEMBER"/>
    <property type="match status" value="1"/>
</dbReference>
<dbReference type="GO" id="GO:0004749">
    <property type="term" value="F:ribose phosphate diphosphokinase activity"/>
    <property type="evidence" value="ECO:0007669"/>
    <property type="project" value="UniProtKB-EC"/>
</dbReference>
<keyword evidence="8 13" id="KW-0418">Kinase</keyword>
<evidence type="ECO:0000256" key="4">
    <source>
        <dbReference type="ARBA" id="ARBA00022679"/>
    </source>
</evidence>
<dbReference type="InterPro" id="IPR029057">
    <property type="entry name" value="PRTase-like"/>
</dbReference>
<evidence type="ECO:0000256" key="11">
    <source>
        <dbReference type="ARBA" id="ARBA00049535"/>
    </source>
</evidence>
<evidence type="ECO:0000256" key="3">
    <source>
        <dbReference type="ARBA" id="ARBA00013247"/>
    </source>
</evidence>
<dbReference type="Proteomes" id="UP000281549">
    <property type="component" value="Unassembled WGS sequence"/>
</dbReference>
<dbReference type="Pfam" id="PF14572">
    <property type="entry name" value="Pribosyl_synth"/>
    <property type="match status" value="2"/>
</dbReference>
<dbReference type="EC" id="2.7.6.1" evidence="3"/>
<keyword evidence="9" id="KW-0067">ATP-binding</keyword>
<dbReference type="OMA" id="MANNSIK"/>
<dbReference type="OrthoDB" id="413572at2759"/>
<dbReference type="PANTHER" id="PTHR10210:SF32">
    <property type="entry name" value="RIBOSE-PHOSPHATE PYROPHOSPHOKINASE 2"/>
    <property type="match status" value="1"/>
</dbReference>
<dbReference type="NCBIfam" id="TIGR01251">
    <property type="entry name" value="ribP_PPkin"/>
    <property type="match status" value="1"/>
</dbReference>
<dbReference type="STRING" id="988480.A0A075AW53"/>
<dbReference type="InterPro" id="IPR005946">
    <property type="entry name" value="Rib-P_diPkinase"/>
</dbReference>
<dbReference type="GO" id="GO:0006015">
    <property type="term" value="P:5-phosphoribose 1-diphosphate biosynthetic process"/>
    <property type="evidence" value="ECO:0007669"/>
    <property type="project" value="TreeGrafter"/>
</dbReference>
<dbReference type="Gene3D" id="3.40.50.2020">
    <property type="match status" value="2"/>
</dbReference>
<evidence type="ECO:0000256" key="2">
    <source>
        <dbReference type="ARBA" id="ARBA00006478"/>
    </source>
</evidence>
<dbReference type="GO" id="GO:0016301">
    <property type="term" value="F:kinase activity"/>
    <property type="evidence" value="ECO:0007669"/>
    <property type="project" value="UniProtKB-KW"/>
</dbReference>
<protein>
    <recommendedName>
        <fullName evidence="3">ribose-phosphate diphosphokinase</fullName>
        <ecNumber evidence="3">2.7.6.1</ecNumber>
    </recommendedName>
</protein>
<dbReference type="SUPFAM" id="SSF53271">
    <property type="entry name" value="PRTase-like"/>
    <property type="match status" value="1"/>
</dbReference>
<dbReference type="SMART" id="SM01400">
    <property type="entry name" value="Pribosyltran_N"/>
    <property type="match status" value="1"/>
</dbReference>
<evidence type="ECO:0000313" key="16">
    <source>
        <dbReference type="Proteomes" id="UP000281549"/>
    </source>
</evidence>
<keyword evidence="4 13" id="KW-0808">Transferase</keyword>
<feature type="domain" description="Ribose-phosphate pyrophosphokinase N-terminal" evidence="12">
    <location>
        <begin position="5"/>
        <end position="119"/>
    </location>
</feature>
<gene>
    <name evidence="13" type="ORF">O9G_002058</name>
    <name evidence="14" type="ORF">ROZALSC1DRAFT_27667</name>
</gene>
<dbReference type="GO" id="GO:0005737">
    <property type="term" value="C:cytoplasm"/>
    <property type="evidence" value="ECO:0007669"/>
    <property type="project" value="TreeGrafter"/>
</dbReference>
<dbReference type="FunFam" id="3.40.50.2020:FF:000005">
    <property type="entry name" value="Ribose-phosphate pyrophosphokinase 1"/>
    <property type="match status" value="1"/>
</dbReference>
<evidence type="ECO:0000256" key="10">
    <source>
        <dbReference type="ARBA" id="ARBA00022842"/>
    </source>
</evidence>
<sequence>MSNSIKLITGNSHPELAKLVAKKLHVEVAKILPVKLTNQEISIIIGESVRDEDVFILQTNCGEINDHLMELLMIISACKSASARRITAVLPCYPYSRADKKDKARAPITAKLVANMITTCKEYIRLYFGHASQIQGFFDIPVDNLYAEPMLAKYIKENIPDYKNAVVVSPDSGGAKRCTSLADRLDTDFALIHKERKRANEVSRMVLVGEVAGKVAIIVDDMADTCGTLGLAAQVLIEHGAKCVYAIVVHGILSGKALKVINESALSEVVVTNTIPHQEKKEICPKLKTIDISCIISEAIRRTHNGESVSYLFSNAPGL</sequence>
<dbReference type="EMBL" id="ML005011">
    <property type="protein sequence ID" value="RKP20879.1"/>
    <property type="molecule type" value="Genomic_DNA"/>
</dbReference>
<dbReference type="Proteomes" id="UP000030755">
    <property type="component" value="Unassembled WGS sequence"/>
</dbReference>
<evidence type="ECO:0000259" key="12">
    <source>
        <dbReference type="Pfam" id="PF13793"/>
    </source>
</evidence>
<evidence type="ECO:0000313" key="15">
    <source>
        <dbReference type="Proteomes" id="UP000030755"/>
    </source>
</evidence>
<evidence type="ECO:0000256" key="9">
    <source>
        <dbReference type="ARBA" id="ARBA00022840"/>
    </source>
</evidence>
<keyword evidence="6" id="KW-0545">Nucleotide biosynthesis</keyword>
<accession>A0A075AW53</accession>
<comment type="catalytic activity">
    <reaction evidence="11">
        <text>D-ribose 5-phosphate + ATP = 5-phospho-alpha-D-ribose 1-diphosphate + AMP + H(+)</text>
        <dbReference type="Rhea" id="RHEA:15609"/>
        <dbReference type="ChEBI" id="CHEBI:15378"/>
        <dbReference type="ChEBI" id="CHEBI:30616"/>
        <dbReference type="ChEBI" id="CHEBI:58017"/>
        <dbReference type="ChEBI" id="CHEBI:78346"/>
        <dbReference type="ChEBI" id="CHEBI:456215"/>
        <dbReference type="EC" id="2.7.6.1"/>
    </reaction>
</comment>
<proteinExistence type="inferred from homology"/>
<evidence type="ECO:0000313" key="14">
    <source>
        <dbReference type="EMBL" id="RKP20879.1"/>
    </source>
</evidence>
<dbReference type="HOGENOM" id="CLU_033546_4_0_1"/>
<comment type="similarity">
    <text evidence="2">Belongs to the ribose-phosphate pyrophosphokinase family.</text>
</comment>
<organism evidence="13 15">
    <name type="scientific">Rozella allomycis (strain CSF55)</name>
    <dbReference type="NCBI Taxonomy" id="988480"/>
    <lineage>
        <taxon>Eukaryota</taxon>
        <taxon>Fungi</taxon>
        <taxon>Fungi incertae sedis</taxon>
        <taxon>Cryptomycota</taxon>
        <taxon>Cryptomycota incertae sedis</taxon>
        <taxon>Rozella</taxon>
    </lineage>
</organism>
<evidence type="ECO:0000256" key="1">
    <source>
        <dbReference type="ARBA" id="ARBA00004996"/>
    </source>
</evidence>
<dbReference type="GO" id="GO:0002189">
    <property type="term" value="C:ribose phosphate diphosphokinase complex"/>
    <property type="evidence" value="ECO:0007669"/>
    <property type="project" value="TreeGrafter"/>
</dbReference>
<evidence type="ECO:0000256" key="8">
    <source>
        <dbReference type="ARBA" id="ARBA00022777"/>
    </source>
</evidence>
<dbReference type="EMBL" id="KE560949">
    <property type="protein sequence ID" value="EPZ34485.1"/>
    <property type="molecule type" value="Genomic_DNA"/>
</dbReference>
<dbReference type="CDD" id="cd06223">
    <property type="entry name" value="PRTases_typeI"/>
    <property type="match status" value="1"/>
</dbReference>
<dbReference type="InterPro" id="IPR029099">
    <property type="entry name" value="Pribosyltran_N"/>
</dbReference>
<evidence type="ECO:0000256" key="7">
    <source>
        <dbReference type="ARBA" id="ARBA00022741"/>
    </source>
</evidence>
<dbReference type="GO" id="GO:0005524">
    <property type="term" value="F:ATP binding"/>
    <property type="evidence" value="ECO:0007669"/>
    <property type="project" value="UniProtKB-KW"/>
</dbReference>
<reference evidence="14" key="3">
    <citation type="submission" date="2018-08" db="EMBL/GenBank/DDBJ databases">
        <title>Leveraging single-cell genomics to expand the Fungal Tree of Life.</title>
        <authorList>
            <consortium name="DOE Joint Genome Institute"/>
            <person name="Ahrendt S.R."/>
            <person name="Quandt C.A."/>
            <person name="Ciobanu D."/>
            <person name="Clum A."/>
            <person name="Salamov A."/>
            <person name="Andreopoulos B."/>
            <person name="Cheng J.-F."/>
            <person name="Woyke T."/>
            <person name="Pelin A."/>
            <person name="Henrissat B."/>
            <person name="Reynolds N."/>
            <person name="Benny G.L."/>
            <person name="Smith M.E."/>
            <person name="James T.Y."/>
            <person name="Grigoriev I.V."/>
        </authorList>
    </citation>
    <scope>NUCLEOTIDE SEQUENCE</scope>
    <source>
        <strain evidence="14">CSF55</strain>
    </source>
</reference>
<dbReference type="GO" id="GO:0006164">
    <property type="term" value="P:purine nucleotide biosynthetic process"/>
    <property type="evidence" value="ECO:0007669"/>
    <property type="project" value="TreeGrafter"/>
</dbReference>